<gene>
    <name evidence="2" type="ORF">C5Y93_27300</name>
</gene>
<feature type="region of interest" description="Disordered" evidence="1">
    <location>
        <begin position="1"/>
        <end position="206"/>
    </location>
</feature>
<dbReference type="Gene3D" id="1.25.40.10">
    <property type="entry name" value="Tetratricopeptide repeat domain"/>
    <property type="match status" value="1"/>
</dbReference>
<feature type="region of interest" description="Disordered" evidence="1">
    <location>
        <begin position="510"/>
        <end position="532"/>
    </location>
</feature>
<protein>
    <submittedName>
        <fullName evidence="2">Uncharacterized protein</fullName>
    </submittedName>
</protein>
<sequence>MRPLAQLAAHLTISDSKERPSVVTNPHLPPKRFPPVAPKPVDAPPSPLETIRFPLKIQQSPLPEKSPQPASNVSQLHLPEPPAFRPHDEIPAADIPMELNPPELAPPTADAPEFSAVAPPKPALAPAQSQPNKELPPPNEQKQIIEPNYLRDLPPSGRFTQNDSPDSTLPSNQPAANQLGPPASLVSLKPHAASQEKPQQRLDPPRFELNLPEISVPAKRNAPPVDLSPPAPKQAEIDHALIAVRQRMNSLVDHGLVMAQRGAHFSARAEFIQALRLATQTLDTAQRSHRHSEALAEAVAALEEAGDFIPSGAQLEANINLELIVSSQRTPVLKEADLSQETTLTATQQYFAYAQERLIAACDNLPECSRALVGLARIQEHLYTTTGDNRTLIGPRAIALFQTALAVDGNNFEAANELGVLLARYGQFEDAKQALLQGVQAAPRPQLWQNLASVHERLGEMEMARRAQEEANLAEQHARYTNGLEAVRWVSPEELAQHGQADAGFLQTAAPAGQSPYGRAPLAQRRATPATR</sequence>
<dbReference type="OrthoDB" id="250713at2"/>
<dbReference type="EMBL" id="PUHZ01000025">
    <property type="protein sequence ID" value="PQO42060.1"/>
    <property type="molecule type" value="Genomic_DNA"/>
</dbReference>
<evidence type="ECO:0000313" key="3">
    <source>
        <dbReference type="Proteomes" id="UP000237819"/>
    </source>
</evidence>
<dbReference type="Proteomes" id="UP000237819">
    <property type="component" value="Unassembled WGS sequence"/>
</dbReference>
<dbReference type="Pfam" id="PF14559">
    <property type="entry name" value="TPR_19"/>
    <property type="match status" value="1"/>
</dbReference>
<dbReference type="RefSeq" id="WP_105338643.1">
    <property type="nucleotide sequence ID" value="NZ_PUHZ01000025.1"/>
</dbReference>
<reference evidence="2 3" key="1">
    <citation type="submission" date="2018-02" db="EMBL/GenBank/DDBJ databases">
        <title>Comparative genomes isolates from brazilian mangrove.</title>
        <authorList>
            <person name="Araujo J.E."/>
            <person name="Taketani R.G."/>
            <person name="Silva M.C.P."/>
            <person name="Loureco M.V."/>
            <person name="Andreote F.D."/>
        </authorList>
    </citation>
    <scope>NUCLEOTIDE SEQUENCE [LARGE SCALE GENOMIC DNA]</scope>
    <source>
        <strain evidence="2 3">Nap-Phe MGV</strain>
    </source>
</reference>
<organism evidence="2 3">
    <name type="scientific">Blastopirellula marina</name>
    <dbReference type="NCBI Taxonomy" id="124"/>
    <lineage>
        <taxon>Bacteria</taxon>
        <taxon>Pseudomonadati</taxon>
        <taxon>Planctomycetota</taxon>
        <taxon>Planctomycetia</taxon>
        <taxon>Pirellulales</taxon>
        <taxon>Pirellulaceae</taxon>
        <taxon>Blastopirellula</taxon>
    </lineage>
</organism>
<dbReference type="AlphaFoldDB" id="A0A2S8GCN4"/>
<dbReference type="InterPro" id="IPR011990">
    <property type="entry name" value="TPR-like_helical_dom_sf"/>
</dbReference>
<evidence type="ECO:0000256" key="1">
    <source>
        <dbReference type="SAM" id="MobiDB-lite"/>
    </source>
</evidence>
<evidence type="ECO:0000313" key="2">
    <source>
        <dbReference type="EMBL" id="PQO42060.1"/>
    </source>
</evidence>
<accession>A0A2S8GCN4</accession>
<comment type="caution">
    <text evidence="2">The sequence shown here is derived from an EMBL/GenBank/DDBJ whole genome shotgun (WGS) entry which is preliminary data.</text>
</comment>
<feature type="compositionally biased region" description="Pro residues" evidence="1">
    <location>
        <begin position="27"/>
        <end position="47"/>
    </location>
</feature>
<name>A0A2S8GCN4_9BACT</name>
<proteinExistence type="predicted"/>
<feature type="compositionally biased region" description="Polar residues" evidence="1">
    <location>
        <begin position="158"/>
        <end position="176"/>
    </location>
</feature>
<dbReference type="SUPFAM" id="SSF48452">
    <property type="entry name" value="TPR-like"/>
    <property type="match status" value="2"/>
</dbReference>